<comment type="caution">
    <text evidence="4">The sequence shown here is derived from an EMBL/GenBank/DDBJ whole genome shotgun (WGS) entry which is preliminary data.</text>
</comment>
<gene>
    <name evidence="4" type="ORF">M153_6640002975</name>
</gene>
<dbReference type="OrthoDB" id="2193698at2759"/>
<dbReference type="VEuPathDB" id="MicrosporidiaDB:M153_6640002975"/>
<dbReference type="GO" id="GO:0030246">
    <property type="term" value="F:carbohydrate binding"/>
    <property type="evidence" value="ECO:0007669"/>
    <property type="project" value="UniProtKB-KW"/>
</dbReference>
<dbReference type="Proteomes" id="UP000051530">
    <property type="component" value="Unassembled WGS sequence"/>
</dbReference>
<dbReference type="AlphaFoldDB" id="A0A0R0M3R9"/>
<evidence type="ECO:0000313" key="4">
    <source>
        <dbReference type="EMBL" id="KRH93687.1"/>
    </source>
</evidence>
<reference evidence="4 5" key="1">
    <citation type="submission" date="2015-07" db="EMBL/GenBank/DDBJ databases">
        <title>The genome of Pseudoloma neurophilia, a relevant intracellular parasite of the zebrafish.</title>
        <authorList>
            <person name="Ndikumana S."/>
            <person name="Pelin A."/>
            <person name="Sanders J."/>
            <person name="Corradi N."/>
        </authorList>
    </citation>
    <scope>NUCLEOTIDE SEQUENCE [LARGE SCALE GENOMIC DNA]</scope>
    <source>
        <strain evidence="4 5">MK1</strain>
    </source>
</reference>
<protein>
    <submittedName>
        <fullName evidence="4">Putative Ricin B lectin protein</fullName>
    </submittedName>
</protein>
<accession>A0A0R0M3R9</accession>
<sequence>MRFVFLILYFNFLYTRFVRLKHPKEDLYMGITKNNRFPGWVNIKKSNLFHDRRAKKYKGKIFIAVDRTQKVWDIESSDTNLIYYEKHGGENQAFEILHLARDVIAIKSNLGRCVQYNLENKRFQLEDCQKYDKYKDQTFLITDEDGKWLGHGNIGEGYNLLGEENVIWGTCPVCIPGGFGDKIQGERMDIIRNAAELIAKSKFGMLGKGQGGAAGGMAGGAAGGIAGGAAGGMAGGAAGGMAGGAAGGMAGGAAGGIAGGAAMGMAGGAAGGMAGGMAGGGIRKSPKGGGMAGGENFNKEAALSVIGGMTSPQEYSRMAGRGGGAAMGMVGGAAGGMAGGAAMGMAGGAAMGMVGGAAGGMAGGAAGGAAMGMAGGAAGGMAGGAAGGAAMGMAGGAAGGMAGGAAGGMAGGAAEGMAGGMAGGAAGGMAGGAAGGMAGGSAGGMAGGAAGGIAGGAAGEVDEEGMGGSGSASRAALESVDSSSDNDLSPSELVMAGGGGGKSAQTFGHKKHVNLEIRDKKIDQSKTDSNDNKMFETDTINMLKSITPLFQNFGTDRSQFKGFQNTDKLDQMKMENEETKNRLREFIESIRDQNRSIKRIG</sequence>
<feature type="signal peptide" evidence="3">
    <location>
        <begin position="1"/>
        <end position="20"/>
    </location>
</feature>
<name>A0A0R0M3R9_9MICR</name>
<evidence type="ECO:0000256" key="2">
    <source>
        <dbReference type="SAM" id="MobiDB-lite"/>
    </source>
</evidence>
<evidence type="ECO:0000256" key="1">
    <source>
        <dbReference type="SAM" id="Coils"/>
    </source>
</evidence>
<organism evidence="4 5">
    <name type="scientific">Pseudoloma neurophilia</name>
    <dbReference type="NCBI Taxonomy" id="146866"/>
    <lineage>
        <taxon>Eukaryota</taxon>
        <taxon>Fungi</taxon>
        <taxon>Fungi incertae sedis</taxon>
        <taxon>Microsporidia</taxon>
        <taxon>Pseudoloma</taxon>
    </lineage>
</organism>
<feature type="chain" id="PRO_5006399116" evidence="3">
    <location>
        <begin position="21"/>
        <end position="601"/>
    </location>
</feature>
<evidence type="ECO:0000313" key="5">
    <source>
        <dbReference type="Proteomes" id="UP000051530"/>
    </source>
</evidence>
<keyword evidence="5" id="KW-1185">Reference proteome</keyword>
<feature type="compositionally biased region" description="Polar residues" evidence="2">
    <location>
        <begin position="480"/>
        <end position="489"/>
    </location>
</feature>
<proteinExistence type="predicted"/>
<evidence type="ECO:0000256" key="3">
    <source>
        <dbReference type="SAM" id="SignalP"/>
    </source>
</evidence>
<dbReference type="EMBL" id="LGUB01000250">
    <property type="protein sequence ID" value="KRH93687.1"/>
    <property type="molecule type" value="Genomic_DNA"/>
</dbReference>
<keyword evidence="4" id="KW-0430">Lectin</keyword>
<feature type="region of interest" description="Disordered" evidence="2">
    <location>
        <begin position="461"/>
        <end position="491"/>
    </location>
</feature>
<keyword evidence="1" id="KW-0175">Coiled coil</keyword>
<feature type="coiled-coil region" evidence="1">
    <location>
        <begin position="569"/>
        <end position="596"/>
    </location>
</feature>
<keyword evidence="3" id="KW-0732">Signal</keyword>